<sequence length="104" mass="11749">MTIPQTALDQWLVDKGIRSAYEVNSGDCENFAMDHQEYIPGSEIIGTDNMLGWDTDYPGHIWLFDGSKHYDSEALEGVVDYLDLPIFKRYINRSSTNDAGNVSL</sequence>
<proteinExistence type="predicted"/>
<gene>
    <name evidence="1" type="ORF">PHABIO_96</name>
</gene>
<reference evidence="1 2" key="1">
    <citation type="submission" date="2017-05" db="EMBL/GenBank/DDBJ databases">
        <authorList>
            <person name="Song R."/>
            <person name="Chenine A.L."/>
            <person name="Ruprecht R.M."/>
        </authorList>
    </citation>
    <scope>NUCLEOTIDE SEQUENCE [LARGE SCALE GENOMIC DNA]</scope>
</reference>
<evidence type="ECO:0000313" key="2">
    <source>
        <dbReference type="Proteomes" id="UP000225448"/>
    </source>
</evidence>
<keyword evidence="2" id="KW-1185">Reference proteome</keyword>
<organism evidence="1 2">
    <name type="scientific">Pseudomonas phage Phabio</name>
    <dbReference type="NCBI Taxonomy" id="2006668"/>
    <lineage>
        <taxon>Viruses</taxon>
        <taxon>Duplodnaviria</taxon>
        <taxon>Heunggongvirae</taxon>
        <taxon>Uroviricota</taxon>
        <taxon>Caudoviricetes</taxon>
        <taxon>Chimalliviridae</taxon>
        <taxon>Phabiovirus</taxon>
        <taxon>Phabiovirus phabio</taxon>
    </lineage>
</organism>
<dbReference type="EMBL" id="MF042360">
    <property type="protein sequence ID" value="ARV76727.1"/>
    <property type="molecule type" value="Genomic_DNA"/>
</dbReference>
<evidence type="ECO:0000313" key="1">
    <source>
        <dbReference type="EMBL" id="ARV76727.1"/>
    </source>
</evidence>
<accession>A0A1Y0T1L2</accession>
<protein>
    <submittedName>
        <fullName evidence="1">Uncharacterized protein</fullName>
    </submittedName>
</protein>
<name>A0A1Y0T1L2_9CAUD</name>
<dbReference type="Proteomes" id="UP000225448">
    <property type="component" value="Segment"/>
</dbReference>